<dbReference type="AlphaFoldDB" id="A0A2U9IPL8"/>
<keyword evidence="1" id="KW-1133">Transmembrane helix</keyword>
<evidence type="ECO:0000259" key="2">
    <source>
        <dbReference type="Pfam" id="PF01569"/>
    </source>
</evidence>
<keyword evidence="1" id="KW-0812">Transmembrane</keyword>
<feature type="transmembrane region" description="Helical" evidence="1">
    <location>
        <begin position="142"/>
        <end position="158"/>
    </location>
</feature>
<feature type="transmembrane region" description="Helical" evidence="1">
    <location>
        <begin position="72"/>
        <end position="89"/>
    </location>
</feature>
<feature type="domain" description="Phosphatidic acid phosphatase type 2/haloperoxidase" evidence="2">
    <location>
        <begin position="119"/>
        <end position="181"/>
    </location>
</feature>
<dbReference type="Proteomes" id="UP000248410">
    <property type="component" value="Chromosome"/>
</dbReference>
<proteinExistence type="predicted"/>
<sequence length="193" mass="22105">MKNISKYISIIFHPSISTFLGFLILILGKGYRIYDLLIVTFFFSIFPFLITLILKVTGRISDLFIKERSERFLPILISLIGYVVGIILILPINLISYIAIIYVINTLIILLITIKCKISIHVATIMGMVTSILIVFSNSIETIFPILFLPVIVGWARLNQRAHTFRQVILGGLISFMLTFIELFLFFSYFRTS</sequence>
<dbReference type="Pfam" id="PF01569">
    <property type="entry name" value="PAP2"/>
    <property type="match status" value="1"/>
</dbReference>
<feature type="transmembrane region" description="Helical" evidence="1">
    <location>
        <begin position="170"/>
        <end position="190"/>
    </location>
</feature>
<evidence type="ECO:0000256" key="1">
    <source>
        <dbReference type="SAM" id="Phobius"/>
    </source>
</evidence>
<accession>A0A2U9IPL8</accession>
<feature type="transmembrane region" description="Helical" evidence="1">
    <location>
        <begin position="33"/>
        <end position="52"/>
    </location>
</feature>
<protein>
    <recommendedName>
        <fullName evidence="2">Phosphatidic acid phosphatase type 2/haloperoxidase domain-containing protein</fullName>
    </recommendedName>
</protein>
<dbReference type="KEGG" id="asul:DFR86_10515"/>
<feature type="transmembrane region" description="Helical" evidence="1">
    <location>
        <begin position="7"/>
        <end position="27"/>
    </location>
</feature>
<keyword evidence="1" id="KW-0472">Membrane</keyword>
<name>A0A2U9IPL8_9CREN</name>
<dbReference type="EMBL" id="CP029288">
    <property type="protein sequence ID" value="AWR97927.1"/>
    <property type="molecule type" value="Genomic_DNA"/>
</dbReference>
<organism evidence="3 4">
    <name type="scientific">Acidianus sulfidivorans JP7</name>
    <dbReference type="NCBI Taxonomy" id="619593"/>
    <lineage>
        <taxon>Archaea</taxon>
        <taxon>Thermoproteota</taxon>
        <taxon>Thermoprotei</taxon>
        <taxon>Sulfolobales</taxon>
        <taxon>Sulfolobaceae</taxon>
        <taxon>Acidianus</taxon>
    </lineage>
</organism>
<evidence type="ECO:0000313" key="3">
    <source>
        <dbReference type="EMBL" id="AWR97927.1"/>
    </source>
</evidence>
<gene>
    <name evidence="3" type="ORF">DFR86_10515</name>
</gene>
<reference evidence="3 4" key="1">
    <citation type="submission" date="2018-05" db="EMBL/GenBank/DDBJ databases">
        <title>Complete Genome Sequences of Extremely Thermoacidophilic, Metal-Mobilizing Type-Strain Members of the Archaeal Family Sulfolobaceae: Acidianus brierleyi DSM-1651T, Acidianus sulfidivorans DSM-18786T, Metallosphaera hakonensis DSM-7519T, and Metallosphaera prunae DSM-10039T.</title>
        <authorList>
            <person name="Counts J.A."/>
            <person name="Kelly R.M."/>
        </authorList>
    </citation>
    <scope>NUCLEOTIDE SEQUENCE [LARGE SCALE GENOMIC DNA]</scope>
    <source>
        <strain evidence="3 4">JP7</strain>
    </source>
</reference>
<feature type="transmembrane region" description="Helical" evidence="1">
    <location>
        <begin position="95"/>
        <end position="113"/>
    </location>
</feature>
<evidence type="ECO:0000313" key="4">
    <source>
        <dbReference type="Proteomes" id="UP000248410"/>
    </source>
</evidence>
<keyword evidence="4" id="KW-1185">Reference proteome</keyword>
<dbReference type="InterPro" id="IPR000326">
    <property type="entry name" value="PAP2/HPO"/>
</dbReference>